<keyword evidence="4" id="KW-1185">Reference proteome</keyword>
<dbReference type="Proteomes" id="UP000182190">
    <property type="component" value="Unassembled WGS sequence"/>
</dbReference>
<dbReference type="PANTHER" id="PTHR44068">
    <property type="entry name" value="ZGC:194242"/>
    <property type="match status" value="1"/>
</dbReference>
<dbReference type="GO" id="GO:0032259">
    <property type="term" value="P:methylation"/>
    <property type="evidence" value="ECO:0007669"/>
    <property type="project" value="UniProtKB-KW"/>
</dbReference>
<reference evidence="2" key="1">
    <citation type="submission" date="2015-05" db="EMBL/GenBank/DDBJ databases">
        <title>Metabolic and evolutionary origin of actin-binding polyketides from diverse organisms.</title>
        <authorList>
            <person name="Ueoka R."/>
            <person name="Uria A.R."/>
            <person name="Reiter S."/>
            <person name="Mori T."/>
            <person name="Karbaum P."/>
            <person name="Peters E.E."/>
            <person name="Helfrich E.J.N."/>
            <person name="Morinaka B.I."/>
            <person name="Gugger M."/>
            <person name="Takeyama H."/>
            <person name="Matsunaga S."/>
            <person name="Piel J."/>
        </authorList>
    </citation>
    <scope>NUCLEOTIDE SEQUENCE</scope>
</reference>
<feature type="domain" description="Methyltransferase" evidence="1">
    <location>
        <begin position="67"/>
        <end position="159"/>
    </location>
</feature>
<dbReference type="AlphaFoldDB" id="A0A0K0PD87"/>
<dbReference type="OrthoDB" id="9769602at2"/>
<evidence type="ECO:0000259" key="1">
    <source>
        <dbReference type="Pfam" id="PF13649"/>
    </source>
</evidence>
<organism evidence="2">
    <name type="scientific">Planktothrix paucivesiculata PCC 9631</name>
    <dbReference type="NCBI Taxonomy" id="671071"/>
    <lineage>
        <taxon>Bacteria</taxon>
        <taxon>Bacillati</taxon>
        <taxon>Cyanobacteriota</taxon>
        <taxon>Cyanophyceae</taxon>
        <taxon>Oscillatoriophycideae</taxon>
        <taxon>Oscillatoriales</taxon>
        <taxon>Microcoleaceae</taxon>
        <taxon>Planktothrix</taxon>
    </lineage>
</organism>
<dbReference type="EMBL" id="KR857272">
    <property type="protein sequence ID" value="AKQ22663.1"/>
    <property type="molecule type" value="Genomic_DNA"/>
</dbReference>
<proteinExistence type="predicted"/>
<keyword evidence="2" id="KW-0489">Methyltransferase</keyword>
<dbReference type="InterPro" id="IPR041698">
    <property type="entry name" value="Methyltransf_25"/>
</dbReference>
<keyword evidence="2" id="KW-0808">Transferase</keyword>
<evidence type="ECO:0000313" key="3">
    <source>
        <dbReference type="EMBL" id="VXD25112.1"/>
    </source>
</evidence>
<dbReference type="RefSeq" id="WP_083622328.1">
    <property type="nucleotide sequence ID" value="NZ_LR735021.1"/>
</dbReference>
<dbReference type="Pfam" id="PF13649">
    <property type="entry name" value="Methyltransf_25"/>
    <property type="match status" value="1"/>
</dbReference>
<dbReference type="EMBL" id="CZCS02000236">
    <property type="protein sequence ID" value="VXD25112.1"/>
    <property type="molecule type" value="Genomic_DNA"/>
</dbReference>
<dbReference type="GO" id="GO:0008168">
    <property type="term" value="F:methyltransferase activity"/>
    <property type="evidence" value="ECO:0007669"/>
    <property type="project" value="UniProtKB-KW"/>
</dbReference>
<reference evidence="3 4" key="2">
    <citation type="submission" date="2019-10" db="EMBL/GenBank/DDBJ databases">
        <authorList>
            <consortium name="Genoscope - CEA"/>
            <person name="William W."/>
        </authorList>
    </citation>
    <scope>NUCLEOTIDE SEQUENCE [LARGE SCALE GENOMIC DNA]</scope>
    <source>
        <strain evidence="3">BBR_PRJEB10994</strain>
    </source>
</reference>
<evidence type="ECO:0000313" key="2">
    <source>
        <dbReference type="EMBL" id="AKQ22663.1"/>
    </source>
</evidence>
<gene>
    <name evidence="3" type="ORF">PL9631_910012</name>
</gene>
<dbReference type="CDD" id="cd02440">
    <property type="entry name" value="AdoMet_MTases"/>
    <property type="match status" value="1"/>
</dbReference>
<dbReference type="InterPro" id="IPR050447">
    <property type="entry name" value="Erg6_SMT_methyltransf"/>
</dbReference>
<dbReference type="SUPFAM" id="SSF53335">
    <property type="entry name" value="S-adenosyl-L-methionine-dependent methyltransferases"/>
    <property type="match status" value="1"/>
</dbReference>
<dbReference type="Gene3D" id="3.40.50.150">
    <property type="entry name" value="Vaccinia Virus protein VP39"/>
    <property type="match status" value="1"/>
</dbReference>
<evidence type="ECO:0000313" key="4">
    <source>
        <dbReference type="Proteomes" id="UP000182190"/>
    </source>
</evidence>
<dbReference type="PANTHER" id="PTHR44068:SF11">
    <property type="entry name" value="GERANYL DIPHOSPHATE 2-C-METHYLTRANSFERASE"/>
    <property type="match status" value="1"/>
</dbReference>
<name>A0A0K0PD87_9CYAN</name>
<protein>
    <submittedName>
        <fullName evidence="2">2-methyl-6-phytyl-1,4-benzoquinone methyltransferase</fullName>
    </submittedName>
    <submittedName>
        <fullName evidence="3">O-methyltrasferase</fullName>
    </submittedName>
</protein>
<dbReference type="InterPro" id="IPR029063">
    <property type="entry name" value="SAM-dependent_MTases_sf"/>
</dbReference>
<sequence>MSNYQPEKVAQMYDSIEDQGETAILLDQYHLGYWDEINPNASITEAADRLTQIMIDKVTIQPGQRFCDLGCGVGMPAIQLAQATGCFVDGITISQSQHEKAQELAAKAGLSEQTNFILGDALATPCEDATYDGGWFFESIFHMGHRKALQEASRILKPGATLVISDLPARPTMSEEYRVLCEEETHSFIIPKEDYPELLDAAGFDLIEIDDVTEFVITPLVSNMKIACQQHESDFLKYLNSAQMQDWLRSYQNKRGREYIESEAIDYWIQMLQDMCDNLGYVLVAAQKRA</sequence>
<accession>A0A0K0PD87</accession>